<evidence type="ECO:0000256" key="1">
    <source>
        <dbReference type="ARBA" id="ARBA00022630"/>
    </source>
</evidence>
<organism evidence="5 6">
    <name type="scientific">Streptomyces boetiae</name>
    <dbReference type="NCBI Taxonomy" id="3075541"/>
    <lineage>
        <taxon>Bacteria</taxon>
        <taxon>Bacillati</taxon>
        <taxon>Actinomycetota</taxon>
        <taxon>Actinomycetes</taxon>
        <taxon>Kitasatosporales</taxon>
        <taxon>Streptomycetaceae</taxon>
        <taxon>Streptomyces</taxon>
    </lineage>
</organism>
<dbReference type="InterPro" id="IPR051799">
    <property type="entry name" value="NADH_flavin_oxidoreductase"/>
</dbReference>
<dbReference type="EMBL" id="JAVREN010000022">
    <property type="protein sequence ID" value="MDT0308428.1"/>
    <property type="molecule type" value="Genomic_DNA"/>
</dbReference>
<dbReference type="Gene3D" id="3.20.20.70">
    <property type="entry name" value="Aldolase class I"/>
    <property type="match status" value="1"/>
</dbReference>
<sequence length="429" mass="44761">MTDDTAPRDSAPGGGPGTGTPELSTPLALPCGVTLPNRLAKSAMSEQLGDAAHRPTPALARLYGRWGRGGAGLLITGNVMVDRRSLGEPRNVVVEDGRDLDALRAWARAARAAGAAALMQLNHPGRQTPPGLSAAVVAPSAVRVNVGGARFPLPRALTAAEIAEQTGRFAAAAAVAVEAGFDGVQVHAAHGYLVSQFLSPLANLRTDDWGGDPGRRRRFLLETVRAVRAAIGPGRVLSVKLNSADFQRGGFGEAESLEVVRALAAERVDLLEISGGTYERAAMMGQEHRGAGSRAREAYFLAFAERARAEAAAGALPLMVTGGFRSGTAMRAALASGVDVVGLGRPLALEPDLPRALLADPEATASRARPLTTGVRLLDGAAELAWHGHQLRRMGAGRPPLPRLGARRALLRGMARDGVNILRRRRGGA</sequence>
<name>A0ABU2LAW9_9ACTN</name>
<evidence type="ECO:0000259" key="4">
    <source>
        <dbReference type="Pfam" id="PF00724"/>
    </source>
</evidence>
<dbReference type="InterPro" id="IPR013785">
    <property type="entry name" value="Aldolase_TIM"/>
</dbReference>
<proteinExistence type="predicted"/>
<gene>
    <name evidence="5" type="ORF">RM780_15875</name>
</gene>
<evidence type="ECO:0000256" key="2">
    <source>
        <dbReference type="ARBA" id="ARBA00023002"/>
    </source>
</evidence>
<dbReference type="RefSeq" id="WP_311631379.1">
    <property type="nucleotide sequence ID" value="NZ_JAVREN010000022.1"/>
</dbReference>
<reference evidence="6" key="1">
    <citation type="submission" date="2023-07" db="EMBL/GenBank/DDBJ databases">
        <title>30 novel species of actinomycetes from the DSMZ collection.</title>
        <authorList>
            <person name="Nouioui I."/>
        </authorList>
    </citation>
    <scope>NUCLEOTIDE SEQUENCE [LARGE SCALE GENOMIC DNA]</scope>
    <source>
        <strain evidence="6">DSM 44917</strain>
    </source>
</reference>
<dbReference type="PANTHER" id="PTHR43656">
    <property type="entry name" value="BINDING OXIDOREDUCTASE, PUTATIVE (AFU_ORTHOLOGUE AFUA_2G08260)-RELATED"/>
    <property type="match status" value="1"/>
</dbReference>
<evidence type="ECO:0000313" key="5">
    <source>
        <dbReference type="EMBL" id="MDT0308428.1"/>
    </source>
</evidence>
<feature type="region of interest" description="Disordered" evidence="3">
    <location>
        <begin position="1"/>
        <end position="28"/>
    </location>
</feature>
<evidence type="ECO:0000256" key="3">
    <source>
        <dbReference type="SAM" id="MobiDB-lite"/>
    </source>
</evidence>
<accession>A0ABU2LAW9</accession>
<dbReference type="InterPro" id="IPR001155">
    <property type="entry name" value="OxRdtase_FMN_N"/>
</dbReference>
<keyword evidence="1" id="KW-0285">Flavoprotein</keyword>
<dbReference type="Pfam" id="PF00724">
    <property type="entry name" value="Oxidored_FMN"/>
    <property type="match status" value="1"/>
</dbReference>
<dbReference type="Proteomes" id="UP001183388">
    <property type="component" value="Unassembled WGS sequence"/>
</dbReference>
<feature type="domain" description="NADH:flavin oxidoreductase/NADH oxidase N-terminal" evidence="4">
    <location>
        <begin position="25"/>
        <end position="356"/>
    </location>
</feature>
<evidence type="ECO:0000313" key="6">
    <source>
        <dbReference type="Proteomes" id="UP001183388"/>
    </source>
</evidence>
<keyword evidence="2" id="KW-0560">Oxidoreductase</keyword>
<dbReference type="SUPFAM" id="SSF51395">
    <property type="entry name" value="FMN-linked oxidoreductases"/>
    <property type="match status" value="1"/>
</dbReference>
<comment type="caution">
    <text evidence="5">The sequence shown here is derived from an EMBL/GenBank/DDBJ whole genome shotgun (WGS) entry which is preliminary data.</text>
</comment>
<keyword evidence="6" id="KW-1185">Reference proteome</keyword>
<dbReference type="PANTHER" id="PTHR43656:SF2">
    <property type="entry name" value="BINDING OXIDOREDUCTASE, PUTATIVE (AFU_ORTHOLOGUE AFUA_2G08260)-RELATED"/>
    <property type="match status" value="1"/>
</dbReference>
<protein>
    <submittedName>
        <fullName evidence="5">2,4-dienoyl-CoA reductase</fullName>
    </submittedName>
</protein>